<keyword evidence="2" id="KW-1185">Reference proteome</keyword>
<dbReference type="InterPro" id="IPR009387">
    <property type="entry name" value="HigB-2"/>
</dbReference>
<protein>
    <recommendedName>
        <fullName evidence="3">Type II toxin-antitoxin system RelE/ParE family toxin</fullName>
    </recommendedName>
</protein>
<organism evidence="1 2">
    <name type="scientific">Leptospira fletcheri</name>
    <dbReference type="NCBI Taxonomy" id="2484981"/>
    <lineage>
        <taxon>Bacteria</taxon>
        <taxon>Pseudomonadati</taxon>
        <taxon>Spirochaetota</taxon>
        <taxon>Spirochaetia</taxon>
        <taxon>Leptospirales</taxon>
        <taxon>Leptospiraceae</taxon>
        <taxon>Leptospira</taxon>
    </lineage>
</organism>
<evidence type="ECO:0008006" key="3">
    <source>
        <dbReference type="Google" id="ProtNLM"/>
    </source>
</evidence>
<dbReference type="RefSeq" id="WP_135768757.1">
    <property type="nucleotide sequence ID" value="NZ_RQET01000009.1"/>
</dbReference>
<proteinExistence type="predicted"/>
<evidence type="ECO:0000313" key="1">
    <source>
        <dbReference type="EMBL" id="TGK09071.1"/>
    </source>
</evidence>
<dbReference type="AlphaFoldDB" id="A0A4R9GBP0"/>
<reference evidence="1" key="1">
    <citation type="journal article" date="2019" name="PLoS Negl. Trop. Dis.">
        <title>Revisiting the worldwide diversity of Leptospira species in the environment.</title>
        <authorList>
            <person name="Vincent A.T."/>
            <person name="Schiettekatte O."/>
            <person name="Bourhy P."/>
            <person name="Veyrier F.J."/>
            <person name="Picardeau M."/>
        </authorList>
    </citation>
    <scope>NUCLEOTIDE SEQUENCE [LARGE SCALE GENOMIC DNA]</scope>
    <source>
        <strain evidence="1">SSW15</strain>
    </source>
</reference>
<name>A0A4R9GBP0_9LEPT</name>
<accession>A0A4R9GBP0</accession>
<dbReference type="PIRSF" id="PIRSF039032">
    <property type="entry name" value="HigB-2"/>
    <property type="match status" value="1"/>
</dbReference>
<comment type="caution">
    <text evidence="1">The sequence shown here is derived from an EMBL/GenBank/DDBJ whole genome shotgun (WGS) entry which is preliminary data.</text>
</comment>
<dbReference type="Proteomes" id="UP000298458">
    <property type="component" value="Unassembled WGS sequence"/>
</dbReference>
<evidence type="ECO:0000313" key="2">
    <source>
        <dbReference type="Proteomes" id="UP000298458"/>
    </source>
</evidence>
<gene>
    <name evidence="1" type="ORF">EHO60_13725</name>
</gene>
<sequence length="108" mass="12174">MNFRVLSLPKFDRQAKRLIKKFPSLKAEILNLVHSLIQNPAQGTKIARDCYKIRISISSKGKGKSGGARIITHVLIKDHSVYLLLIYDKSEQSGVSDSEIEELLQEIP</sequence>
<dbReference type="EMBL" id="RQET01000009">
    <property type="protein sequence ID" value="TGK09071.1"/>
    <property type="molecule type" value="Genomic_DNA"/>
</dbReference>
<dbReference type="OrthoDB" id="345714at2"/>